<accession>A0A0B7FFL5</accession>
<keyword evidence="1" id="KW-0808">Transferase</keyword>
<keyword evidence="1" id="KW-0723">Serine/threonine-protein kinase</keyword>
<dbReference type="EC" id="2.7.11.1" evidence="1"/>
<evidence type="ECO:0000313" key="1">
    <source>
        <dbReference type="EMBL" id="CEL55679.1"/>
    </source>
</evidence>
<keyword evidence="2" id="KW-1185">Reference proteome</keyword>
<dbReference type="AlphaFoldDB" id="A0A0B7FFL5"/>
<dbReference type="STRING" id="1108050.A0A0B7FFL5"/>
<protein>
    <submittedName>
        <fullName evidence="1">Putative serine/threonine protein kinase</fullName>
        <ecNumber evidence="1">2.7.11.1</ecNumber>
    </submittedName>
</protein>
<gene>
    <name evidence="1" type="ORF">RSOLAG1IB_01691</name>
</gene>
<reference evidence="1 2" key="1">
    <citation type="submission" date="2014-11" db="EMBL/GenBank/DDBJ databases">
        <authorList>
            <person name="Wibberg Daniel"/>
        </authorList>
    </citation>
    <scope>NUCLEOTIDE SEQUENCE [LARGE SCALE GENOMIC DNA]</scope>
    <source>
        <strain evidence="1">Rhizoctonia solani AG1-IB 7/3/14</strain>
    </source>
</reference>
<dbReference type="EMBL" id="LN679101">
    <property type="protein sequence ID" value="CEL55679.1"/>
    <property type="molecule type" value="Genomic_DNA"/>
</dbReference>
<dbReference type="OrthoDB" id="2565179at2759"/>
<name>A0A0B7FFL5_THACB</name>
<evidence type="ECO:0000313" key="2">
    <source>
        <dbReference type="Proteomes" id="UP000059188"/>
    </source>
</evidence>
<sequence>MLRWGRWAAVHVVGSRSAVLSGSKNVSRIVRSQRPFSLFPAVASKGRCAETKMTNEDNSITTIPSARPNAVSSVNPLHTLRELLAGKRPVDVCALQSAYAACRPDHLSFLTKSEFSSLVSAAIARPEFVLELHECQIKLGRRLSDSDHYWYMLAHLNCCLSHLQGLELDGKDIESEETVPRAPIEHLANAQAHYTKMVGNQHAYLEQLLRIYEHVSSTPTYSQMVDTLKDIIANILKSLFSKPRFRLEPDLAQAVWRTIASVQFDRAQYKAILFTLRLRFSSPASTDSRTLILDPIKRLRHAILDFPIPGARLDDEVRSILHDSQAWAWLRVLAGGSLEPSLVAGADTRLAILVTLRQLNTVALLSGSEPQLASLERCWDAWMTILGAEAASEHSPPADTVDRAILLLFLRLAARLQSKRVVSGTERLLTVYTSVLCEEDKIHMAQPGSLSVEFGAAYACTGTSNVFELSARLSAAGFRLDSSRLPSRYLAHVVDLVLEYESPQAAWKVSSQVPADLPTTIIASVAHSCAKAGYVSEAASLLCDSRLGIKERRWVAFECLYQLKKQRGVLARADALRVCETLGPDLTLTPWNLRPIAARTALNAGLLRLASLMGIHWQLPLSLRRLIATRLVKGRDPQLAFQVVGPQETKWLSAVLNNNNLREEIPRRLRRTRMRLSYSEINATRLGNILLVRSSARLGGRARLRATLATLAGLLRANGAARKSYQSRKRKRASFRPDGVTLNIIVRALVQSTFCVPSSNVRTLFDLLCRAGRCGVTATGNHFGTGADYVLGGYASSALALARLVPRTEGPWAFVRYVRPLLRSFVVGLRIRGDKEGVKVVRRILRAEYRHWRRMGWHGPGGPDS</sequence>
<dbReference type="Proteomes" id="UP000059188">
    <property type="component" value="Unassembled WGS sequence"/>
</dbReference>
<keyword evidence="1" id="KW-0418">Kinase</keyword>
<dbReference type="GO" id="GO:0004674">
    <property type="term" value="F:protein serine/threonine kinase activity"/>
    <property type="evidence" value="ECO:0007669"/>
    <property type="project" value="UniProtKB-KW"/>
</dbReference>
<organism evidence="1 2">
    <name type="scientific">Thanatephorus cucumeris (strain AG1-IB / isolate 7/3/14)</name>
    <name type="common">Lettuce bottom rot fungus</name>
    <name type="synonym">Rhizoctonia solani</name>
    <dbReference type="NCBI Taxonomy" id="1108050"/>
    <lineage>
        <taxon>Eukaryota</taxon>
        <taxon>Fungi</taxon>
        <taxon>Dikarya</taxon>
        <taxon>Basidiomycota</taxon>
        <taxon>Agaricomycotina</taxon>
        <taxon>Agaricomycetes</taxon>
        <taxon>Cantharellales</taxon>
        <taxon>Ceratobasidiaceae</taxon>
        <taxon>Rhizoctonia</taxon>
        <taxon>Rhizoctonia solani AG-1</taxon>
    </lineage>
</organism>
<proteinExistence type="predicted"/>